<accession>A0A426XVE3</accession>
<proteinExistence type="predicted"/>
<sequence>MGMSKASARAGVMRVCDSGMSSSGDGSCSSQRANHSREFIKSKKELTEGSSVGSSFVQEIQDKSIPLNFCLPTLESYDGSSDPVEHIAAFRAHMALYGSSNALMSPDLNHPRPCSSALARRTISPSPTSCFATEIRGVPDAHPSLVIQHSCWAYDPQVFWSLVERPPATVSEMLQRANQ</sequence>
<organism evidence="1 2">
    <name type="scientific">Ensete ventricosum</name>
    <name type="common">Abyssinian banana</name>
    <name type="synonym">Musa ensete</name>
    <dbReference type="NCBI Taxonomy" id="4639"/>
    <lineage>
        <taxon>Eukaryota</taxon>
        <taxon>Viridiplantae</taxon>
        <taxon>Streptophyta</taxon>
        <taxon>Embryophyta</taxon>
        <taxon>Tracheophyta</taxon>
        <taxon>Spermatophyta</taxon>
        <taxon>Magnoliopsida</taxon>
        <taxon>Liliopsida</taxon>
        <taxon>Zingiberales</taxon>
        <taxon>Musaceae</taxon>
        <taxon>Ensete</taxon>
    </lineage>
</organism>
<reference evidence="1 2" key="1">
    <citation type="journal article" date="2014" name="Agronomy (Basel)">
        <title>A Draft Genome Sequence for Ensete ventricosum, the Drought-Tolerant Tree Against Hunger.</title>
        <authorList>
            <person name="Harrison J."/>
            <person name="Moore K.A."/>
            <person name="Paszkiewicz K."/>
            <person name="Jones T."/>
            <person name="Grant M."/>
            <person name="Ambacheew D."/>
            <person name="Muzemil S."/>
            <person name="Studholme D.J."/>
        </authorList>
    </citation>
    <scope>NUCLEOTIDE SEQUENCE [LARGE SCALE GENOMIC DNA]</scope>
</reference>
<dbReference type="EMBL" id="AMZH03017176">
    <property type="protein sequence ID" value="RRT43404.1"/>
    <property type="molecule type" value="Genomic_DNA"/>
</dbReference>
<evidence type="ECO:0000313" key="1">
    <source>
        <dbReference type="EMBL" id="RRT43404.1"/>
    </source>
</evidence>
<evidence type="ECO:0000313" key="2">
    <source>
        <dbReference type="Proteomes" id="UP000287651"/>
    </source>
</evidence>
<gene>
    <name evidence="1" type="ORF">B296_00051632</name>
</gene>
<name>A0A426XVE3_ENSVE</name>
<dbReference type="Proteomes" id="UP000287651">
    <property type="component" value="Unassembled WGS sequence"/>
</dbReference>
<dbReference type="AlphaFoldDB" id="A0A426XVE3"/>
<protein>
    <submittedName>
        <fullName evidence="1">Uncharacterized protein</fullName>
    </submittedName>
</protein>
<comment type="caution">
    <text evidence="1">The sequence shown here is derived from an EMBL/GenBank/DDBJ whole genome shotgun (WGS) entry which is preliminary data.</text>
</comment>